<dbReference type="Pfam" id="PF02735">
    <property type="entry name" value="Ku"/>
    <property type="match status" value="1"/>
</dbReference>
<dbReference type="RefSeq" id="WP_159483552.1">
    <property type="nucleotide sequence ID" value="NZ_BLIP01000001.1"/>
</dbReference>
<dbReference type="InterPro" id="IPR016194">
    <property type="entry name" value="SPOC-like_C_dom_sf"/>
</dbReference>
<dbReference type="PANTHER" id="PTHR41251">
    <property type="entry name" value="NON-HOMOLOGOUS END JOINING PROTEIN KU"/>
    <property type="match status" value="1"/>
</dbReference>
<keyword evidence="6" id="KW-1185">Reference proteome</keyword>
<reference evidence="5 6" key="1">
    <citation type="submission" date="2022-12" db="EMBL/GenBank/DDBJ databases">
        <authorList>
            <person name="Ruckert C."/>
            <person name="Busche T."/>
            <person name="Kalinowski J."/>
            <person name="Wittmann C."/>
        </authorList>
    </citation>
    <scope>NUCLEOTIDE SEQUENCE [LARGE SCALE GENOMIC DNA]</scope>
    <source>
        <strain evidence="5 6">DSM 40555</strain>
    </source>
</reference>
<evidence type="ECO:0000313" key="6">
    <source>
        <dbReference type="Proteomes" id="UP001210609"/>
    </source>
</evidence>
<feature type="region of interest" description="Disordered" evidence="3">
    <location>
        <begin position="107"/>
        <end position="192"/>
    </location>
</feature>
<accession>A0ABY7I7V2</accession>
<feature type="domain" description="Ku" evidence="4">
    <location>
        <begin position="1"/>
        <end position="53"/>
    </location>
</feature>
<evidence type="ECO:0000256" key="1">
    <source>
        <dbReference type="ARBA" id="ARBA00023125"/>
    </source>
</evidence>
<sequence>MGLCKIVLRQRERLAVLRPRHGVIVLRTLLWRDDAREPGDLGPSAPVSDRELQLAELLLSELTGVEMQQMEGVYRHTLEQLVAAKSVGSEVPELPTPQPAVDLMAAPERSVRTARRSRSRPVRPAPRQWKPSMPGGPISTVATPGAGGQASSLPVGKVDIPVRCTPDVAVRSTGHGRSRGGHRSRRGSWCRR</sequence>
<evidence type="ECO:0000256" key="2">
    <source>
        <dbReference type="ARBA" id="ARBA00023172"/>
    </source>
</evidence>
<evidence type="ECO:0000313" key="5">
    <source>
        <dbReference type="EMBL" id="WAT94512.1"/>
    </source>
</evidence>
<dbReference type="SUPFAM" id="SSF100939">
    <property type="entry name" value="SPOC domain-like"/>
    <property type="match status" value="1"/>
</dbReference>
<organism evidence="5 6">
    <name type="scientific">Streptomyces nigrescens</name>
    <dbReference type="NCBI Taxonomy" id="1920"/>
    <lineage>
        <taxon>Bacteria</taxon>
        <taxon>Bacillati</taxon>
        <taxon>Actinomycetota</taxon>
        <taxon>Actinomycetes</taxon>
        <taxon>Kitasatosporales</taxon>
        <taxon>Streptomycetaceae</taxon>
        <taxon>Streptomyces</taxon>
    </lineage>
</organism>
<name>A0ABY7I7V2_STRNI</name>
<keyword evidence="1" id="KW-0238">DNA-binding</keyword>
<evidence type="ECO:0000259" key="4">
    <source>
        <dbReference type="Pfam" id="PF02735"/>
    </source>
</evidence>
<feature type="compositionally biased region" description="Basic residues" evidence="3">
    <location>
        <begin position="112"/>
        <end position="121"/>
    </location>
</feature>
<dbReference type="Proteomes" id="UP001210609">
    <property type="component" value="Chromosome"/>
</dbReference>
<dbReference type="EMBL" id="CP114202">
    <property type="protein sequence ID" value="WAT94512.1"/>
    <property type="molecule type" value="Genomic_DNA"/>
</dbReference>
<dbReference type="InterPro" id="IPR009187">
    <property type="entry name" value="Prok_Ku"/>
</dbReference>
<evidence type="ECO:0000256" key="3">
    <source>
        <dbReference type="SAM" id="MobiDB-lite"/>
    </source>
</evidence>
<gene>
    <name evidence="5" type="ORF">STRLI_000145</name>
</gene>
<dbReference type="InterPro" id="IPR006164">
    <property type="entry name" value="DNA_bd_Ku70/Ku80"/>
</dbReference>
<dbReference type="PANTHER" id="PTHR41251:SF1">
    <property type="entry name" value="NON-HOMOLOGOUS END JOINING PROTEIN KU"/>
    <property type="match status" value="1"/>
</dbReference>
<feature type="compositionally biased region" description="Basic residues" evidence="3">
    <location>
        <begin position="174"/>
        <end position="192"/>
    </location>
</feature>
<keyword evidence="2" id="KW-0233">DNA recombination</keyword>
<proteinExistence type="predicted"/>
<protein>
    <recommendedName>
        <fullName evidence="4">Ku domain-containing protein</fullName>
    </recommendedName>
</protein>